<dbReference type="InterPro" id="IPR020904">
    <property type="entry name" value="Sc_DH/Rdtase_CS"/>
</dbReference>
<keyword evidence="3" id="KW-0963">Cytoplasm</keyword>
<gene>
    <name evidence="6" type="ORF">K8V35_07415</name>
</gene>
<dbReference type="InterPro" id="IPR051721">
    <property type="entry name" value="Biopterin_syn/organic_redct"/>
</dbReference>
<proteinExistence type="inferred from homology"/>
<comment type="caution">
    <text evidence="6">The sequence shown here is derived from an EMBL/GenBank/DDBJ whole genome shotgun (WGS) entry which is preliminary data.</text>
</comment>
<keyword evidence="4" id="KW-0521">NADP</keyword>
<dbReference type="NCBIfam" id="NF005381">
    <property type="entry name" value="PRK06924.1"/>
    <property type="match status" value="1"/>
</dbReference>
<dbReference type="PRINTS" id="PR00081">
    <property type="entry name" value="GDHRDH"/>
</dbReference>
<dbReference type="AlphaFoldDB" id="A0A921DXZ3"/>
<evidence type="ECO:0000256" key="1">
    <source>
        <dbReference type="ARBA" id="ARBA00004496"/>
    </source>
</evidence>
<dbReference type="EC" id="1.1.1.320" evidence="6"/>
<dbReference type="EMBL" id="DYYI01000079">
    <property type="protein sequence ID" value="HJE20165.1"/>
    <property type="molecule type" value="Genomic_DNA"/>
</dbReference>
<evidence type="ECO:0000256" key="5">
    <source>
        <dbReference type="ARBA" id="ARBA00023002"/>
    </source>
</evidence>
<dbReference type="InterPro" id="IPR036291">
    <property type="entry name" value="NAD(P)-bd_dom_sf"/>
</dbReference>
<sequence>MRYVVITGANRGLGEALINQFKDDHVIAITRTTTENKNVDKQYTCDLSNEGSVQHVVDELKRDYKFNDSDEIVLINNAGTVKPVSRAENTCIEGYMTSYKINTLAPIILSTGFVDWLRNSKCKKKIVNISSGAAINAVSGWSAYCSSKAALNMFTDVMRLEQENEQYGVKVVTFRPGVIDTDMQLEIRSSKKEDFEDLERFIAMKDNEQLLPADQVAGALANLIDSEDFGQVAHTAVQDFL</sequence>
<dbReference type="Pfam" id="PF00106">
    <property type="entry name" value="adh_short"/>
    <property type="match status" value="1"/>
</dbReference>
<evidence type="ECO:0000256" key="2">
    <source>
        <dbReference type="ARBA" id="ARBA00006484"/>
    </source>
</evidence>
<reference evidence="6" key="1">
    <citation type="journal article" date="2021" name="PeerJ">
        <title>Extensive microbial diversity within the chicken gut microbiome revealed by metagenomics and culture.</title>
        <authorList>
            <person name="Gilroy R."/>
            <person name="Ravi A."/>
            <person name="Getino M."/>
            <person name="Pursley I."/>
            <person name="Horton D.L."/>
            <person name="Alikhan N.F."/>
            <person name="Baker D."/>
            <person name="Gharbi K."/>
            <person name="Hall N."/>
            <person name="Watson M."/>
            <person name="Adriaenssens E.M."/>
            <person name="Foster-Nyarko E."/>
            <person name="Jarju S."/>
            <person name="Secka A."/>
            <person name="Antonio M."/>
            <person name="Oren A."/>
            <person name="Chaudhuri R.R."/>
            <person name="La Ragione R."/>
            <person name="Hildebrand F."/>
            <person name="Pallen M.J."/>
        </authorList>
    </citation>
    <scope>NUCLEOTIDE SEQUENCE</scope>
    <source>
        <strain evidence="6">6019</strain>
    </source>
</reference>
<evidence type="ECO:0000313" key="6">
    <source>
        <dbReference type="EMBL" id="HJE20165.1"/>
    </source>
</evidence>
<accession>A0A921DXZ3</accession>
<dbReference type="InterPro" id="IPR002347">
    <property type="entry name" value="SDR_fam"/>
</dbReference>
<dbReference type="Gene3D" id="3.40.50.720">
    <property type="entry name" value="NAD(P)-binding Rossmann-like Domain"/>
    <property type="match status" value="1"/>
</dbReference>
<dbReference type="SUPFAM" id="SSF51735">
    <property type="entry name" value="NAD(P)-binding Rossmann-fold domains"/>
    <property type="match status" value="1"/>
</dbReference>
<dbReference type="PANTHER" id="PTHR44085">
    <property type="entry name" value="SEPIAPTERIN REDUCTASE"/>
    <property type="match status" value="1"/>
</dbReference>
<evidence type="ECO:0000256" key="4">
    <source>
        <dbReference type="ARBA" id="ARBA00022857"/>
    </source>
</evidence>
<name>A0A921DXZ3_9STAP</name>
<protein>
    <submittedName>
        <fullName evidence="6">(S)-benzoin forming benzil reductase</fullName>
        <ecNumber evidence="6">1.1.1.320</ecNumber>
    </submittedName>
</protein>
<dbReference type="PANTHER" id="PTHR44085:SF2">
    <property type="entry name" value="SEPIAPTERIN REDUCTASE"/>
    <property type="match status" value="1"/>
</dbReference>
<evidence type="ECO:0000313" key="7">
    <source>
        <dbReference type="Proteomes" id="UP000763505"/>
    </source>
</evidence>
<dbReference type="Proteomes" id="UP000763505">
    <property type="component" value="Unassembled WGS sequence"/>
</dbReference>
<comment type="similarity">
    <text evidence="2">Belongs to the short-chain dehydrogenases/reductases (SDR) family.</text>
</comment>
<organism evidence="6 7">
    <name type="scientific">Aliicoccus persicus</name>
    <dbReference type="NCBI Taxonomy" id="930138"/>
    <lineage>
        <taxon>Bacteria</taxon>
        <taxon>Bacillati</taxon>
        <taxon>Bacillota</taxon>
        <taxon>Bacilli</taxon>
        <taxon>Bacillales</taxon>
        <taxon>Staphylococcaceae</taxon>
        <taxon>Aliicoccus</taxon>
    </lineage>
</organism>
<keyword evidence="5 6" id="KW-0560">Oxidoreductase</keyword>
<comment type="subcellular location">
    <subcellularLocation>
        <location evidence="1">Cytoplasm</location>
    </subcellularLocation>
</comment>
<evidence type="ECO:0000256" key="3">
    <source>
        <dbReference type="ARBA" id="ARBA00022490"/>
    </source>
</evidence>
<dbReference type="GO" id="GO:0005737">
    <property type="term" value="C:cytoplasm"/>
    <property type="evidence" value="ECO:0007669"/>
    <property type="project" value="UniProtKB-SubCell"/>
</dbReference>
<dbReference type="GO" id="GO:0006729">
    <property type="term" value="P:tetrahydrobiopterin biosynthetic process"/>
    <property type="evidence" value="ECO:0007669"/>
    <property type="project" value="TreeGrafter"/>
</dbReference>
<reference evidence="6" key="2">
    <citation type="submission" date="2021-09" db="EMBL/GenBank/DDBJ databases">
        <authorList>
            <person name="Gilroy R."/>
        </authorList>
    </citation>
    <scope>NUCLEOTIDE SEQUENCE</scope>
    <source>
        <strain evidence="6">6019</strain>
    </source>
</reference>
<dbReference type="PROSITE" id="PS00061">
    <property type="entry name" value="ADH_SHORT"/>
    <property type="match status" value="1"/>
</dbReference>
<dbReference type="GO" id="GO:0004757">
    <property type="term" value="F:sepiapterin reductase (NADP+) activity"/>
    <property type="evidence" value="ECO:0007669"/>
    <property type="project" value="TreeGrafter"/>
</dbReference>